<feature type="non-terminal residue" evidence="8">
    <location>
        <position position="1"/>
    </location>
</feature>
<keyword evidence="3" id="KW-0547">Nucleotide-binding</keyword>
<dbReference type="EMBL" id="ML001586">
    <property type="protein sequence ID" value="RKO83159.1"/>
    <property type="molecule type" value="Genomic_DNA"/>
</dbReference>
<dbReference type="InterPro" id="IPR003593">
    <property type="entry name" value="AAA+_ATPase"/>
</dbReference>
<dbReference type="PANTHER" id="PTHR24223">
    <property type="entry name" value="ATP-BINDING CASSETTE SUB-FAMILY C"/>
    <property type="match status" value="1"/>
</dbReference>
<dbReference type="PANTHER" id="PTHR24223:SF447">
    <property type="entry name" value="MULTIDRUG RESISTANCE-ASSOCIATED PROTEIN 5"/>
    <property type="match status" value="1"/>
</dbReference>
<keyword evidence="5" id="KW-1133">Transmembrane helix</keyword>
<dbReference type="CDD" id="cd03244">
    <property type="entry name" value="ABCC_MRP_domain2"/>
    <property type="match status" value="1"/>
</dbReference>
<evidence type="ECO:0000313" key="9">
    <source>
        <dbReference type="Proteomes" id="UP000269721"/>
    </source>
</evidence>
<name>A0A4P9VUA1_9FUNG</name>
<sequence length="238" mass="26313">VEFKNVTLRYHRYGVAVLKSVSFNILPGEKIAIVGRSGSGKTTLLVSLLRIAEPAEGDIMIDGVDIGSIGLADLRSRIAIIPQEPVMLSGTIRSNLDPFGSVPDEELWKALRAVHLGEKIEEMPTKLDTPILENGKMFTLAERQLFCIARAIIIKTKVVVFDEPVVSTDNETDELIQSCLRDNFADCTVIILASRFRLIVKADRIMVMDSGRAVEFDTPLALLDDPRSRFSRMALQTG</sequence>
<evidence type="ECO:0000256" key="2">
    <source>
        <dbReference type="ARBA" id="ARBA00022692"/>
    </source>
</evidence>
<keyword evidence="4" id="KW-0067">ATP-binding</keyword>
<dbReference type="Proteomes" id="UP000269721">
    <property type="component" value="Unassembled WGS sequence"/>
</dbReference>
<evidence type="ECO:0000256" key="5">
    <source>
        <dbReference type="ARBA" id="ARBA00022989"/>
    </source>
</evidence>
<dbReference type="PROSITE" id="PS50893">
    <property type="entry name" value="ABC_TRANSPORTER_2"/>
    <property type="match status" value="1"/>
</dbReference>
<dbReference type="SMART" id="SM00382">
    <property type="entry name" value="AAA"/>
    <property type="match status" value="1"/>
</dbReference>
<accession>A0A4P9VUA1</accession>
<dbReference type="GO" id="GO:0005524">
    <property type="term" value="F:ATP binding"/>
    <property type="evidence" value="ECO:0007669"/>
    <property type="project" value="UniProtKB-KW"/>
</dbReference>
<reference evidence="9" key="1">
    <citation type="journal article" date="2018" name="Nat. Microbiol.">
        <title>Leveraging single-cell genomics to expand the fungal tree of life.</title>
        <authorList>
            <person name="Ahrendt S.R."/>
            <person name="Quandt C.A."/>
            <person name="Ciobanu D."/>
            <person name="Clum A."/>
            <person name="Salamov A."/>
            <person name="Andreopoulos B."/>
            <person name="Cheng J.F."/>
            <person name="Woyke T."/>
            <person name="Pelin A."/>
            <person name="Henrissat B."/>
            <person name="Reynolds N.K."/>
            <person name="Benny G.L."/>
            <person name="Smith M.E."/>
            <person name="James T.Y."/>
            <person name="Grigoriev I.V."/>
        </authorList>
    </citation>
    <scope>NUCLEOTIDE SEQUENCE [LARGE SCALE GENOMIC DNA]</scope>
</reference>
<evidence type="ECO:0000259" key="7">
    <source>
        <dbReference type="PROSITE" id="PS50893"/>
    </source>
</evidence>
<feature type="non-terminal residue" evidence="8">
    <location>
        <position position="238"/>
    </location>
</feature>
<dbReference type="InterPro" id="IPR003439">
    <property type="entry name" value="ABC_transporter-like_ATP-bd"/>
</dbReference>
<dbReference type="OrthoDB" id="6500128at2759"/>
<evidence type="ECO:0000313" key="8">
    <source>
        <dbReference type="EMBL" id="RKO83159.1"/>
    </source>
</evidence>
<dbReference type="Pfam" id="PF00005">
    <property type="entry name" value="ABC_tran"/>
    <property type="match status" value="1"/>
</dbReference>
<evidence type="ECO:0000256" key="6">
    <source>
        <dbReference type="ARBA" id="ARBA00023136"/>
    </source>
</evidence>
<evidence type="ECO:0000256" key="4">
    <source>
        <dbReference type="ARBA" id="ARBA00022840"/>
    </source>
</evidence>
<dbReference type="SUPFAM" id="SSF52540">
    <property type="entry name" value="P-loop containing nucleoside triphosphate hydrolases"/>
    <property type="match status" value="1"/>
</dbReference>
<keyword evidence="2" id="KW-0812">Transmembrane</keyword>
<dbReference type="InterPro" id="IPR027417">
    <property type="entry name" value="P-loop_NTPase"/>
</dbReference>
<dbReference type="GO" id="GO:0016020">
    <property type="term" value="C:membrane"/>
    <property type="evidence" value="ECO:0007669"/>
    <property type="project" value="TreeGrafter"/>
</dbReference>
<keyword evidence="6" id="KW-0472">Membrane</keyword>
<feature type="domain" description="ABC transporter" evidence="7">
    <location>
        <begin position="1"/>
        <end position="235"/>
    </location>
</feature>
<dbReference type="InterPro" id="IPR050173">
    <property type="entry name" value="ABC_transporter_C-like"/>
</dbReference>
<dbReference type="Gene3D" id="3.40.50.300">
    <property type="entry name" value="P-loop containing nucleotide triphosphate hydrolases"/>
    <property type="match status" value="1"/>
</dbReference>
<organism evidence="8 9">
    <name type="scientific">Blyttiomyces helicus</name>
    <dbReference type="NCBI Taxonomy" id="388810"/>
    <lineage>
        <taxon>Eukaryota</taxon>
        <taxon>Fungi</taxon>
        <taxon>Fungi incertae sedis</taxon>
        <taxon>Chytridiomycota</taxon>
        <taxon>Chytridiomycota incertae sedis</taxon>
        <taxon>Chytridiomycetes</taxon>
        <taxon>Chytridiomycetes incertae sedis</taxon>
        <taxon>Blyttiomyces</taxon>
    </lineage>
</organism>
<keyword evidence="1" id="KW-0813">Transport</keyword>
<evidence type="ECO:0000256" key="3">
    <source>
        <dbReference type="ARBA" id="ARBA00022741"/>
    </source>
</evidence>
<protein>
    <submittedName>
        <fullName evidence="8">Multidrug resistance-associated protein 5-like protein</fullName>
    </submittedName>
</protein>
<dbReference type="FunFam" id="3.40.50.300:FF:000630">
    <property type="entry name" value="ATP-binding cassette (ABC) transporter, putative"/>
    <property type="match status" value="1"/>
</dbReference>
<dbReference type="GO" id="GO:0042626">
    <property type="term" value="F:ATPase-coupled transmembrane transporter activity"/>
    <property type="evidence" value="ECO:0007669"/>
    <property type="project" value="TreeGrafter"/>
</dbReference>
<dbReference type="GO" id="GO:0016887">
    <property type="term" value="F:ATP hydrolysis activity"/>
    <property type="evidence" value="ECO:0007669"/>
    <property type="project" value="InterPro"/>
</dbReference>
<dbReference type="AlphaFoldDB" id="A0A4P9VUA1"/>
<gene>
    <name evidence="8" type="ORF">BDK51DRAFT_10181</name>
</gene>
<proteinExistence type="predicted"/>
<evidence type="ECO:0000256" key="1">
    <source>
        <dbReference type="ARBA" id="ARBA00022448"/>
    </source>
</evidence>
<keyword evidence="9" id="KW-1185">Reference proteome</keyword>